<evidence type="ECO:0000313" key="5">
    <source>
        <dbReference type="EMBL" id="ACO11671.1"/>
    </source>
</evidence>
<comment type="similarity">
    <text evidence="1">Belongs to the LRRFIP family.</text>
</comment>
<feature type="compositionally biased region" description="Basic residues" evidence="4">
    <location>
        <begin position="1"/>
        <end position="14"/>
    </location>
</feature>
<organism evidence="5">
    <name type="scientific">Caligus rogercresseyi</name>
    <name type="common">Sea louse</name>
    <dbReference type="NCBI Taxonomy" id="217165"/>
    <lineage>
        <taxon>Eukaryota</taxon>
        <taxon>Metazoa</taxon>
        <taxon>Ecdysozoa</taxon>
        <taxon>Arthropoda</taxon>
        <taxon>Crustacea</taxon>
        <taxon>Multicrustacea</taxon>
        <taxon>Hexanauplia</taxon>
        <taxon>Copepoda</taxon>
        <taxon>Siphonostomatoida</taxon>
        <taxon>Caligidae</taxon>
        <taxon>Caligus</taxon>
    </lineage>
</organism>
<dbReference type="Pfam" id="PF09738">
    <property type="entry name" value="LRRFIP"/>
    <property type="match status" value="1"/>
</dbReference>
<dbReference type="InterPro" id="IPR019139">
    <property type="entry name" value="LRRFIP1/2"/>
</dbReference>
<protein>
    <submittedName>
        <fullName evidence="5">Leucine-rich repeat flightless-interacting protein 2</fullName>
    </submittedName>
</protein>
<dbReference type="AlphaFoldDB" id="C1BRL8"/>
<dbReference type="Gene3D" id="1.20.5.4090">
    <property type="match status" value="1"/>
</dbReference>
<feature type="coiled-coil region" evidence="3">
    <location>
        <begin position="337"/>
        <end position="396"/>
    </location>
</feature>
<evidence type="ECO:0000256" key="4">
    <source>
        <dbReference type="SAM" id="MobiDB-lite"/>
    </source>
</evidence>
<reference evidence="5" key="1">
    <citation type="submission" date="2009-03" db="EMBL/GenBank/DDBJ databases">
        <title>Caligus rogercresseyi ESTs and full-length cDNAs.</title>
        <authorList>
            <person name="Yasuike M."/>
            <person name="von Schalburg K."/>
            <person name="Cooper G."/>
            <person name="Leong J."/>
            <person name="Jones S.R.M."/>
            <person name="Koop B.F."/>
        </authorList>
    </citation>
    <scope>NUCLEOTIDE SEQUENCE</scope>
    <source>
        <tissue evidence="5">Whole tissue</tissue>
    </source>
</reference>
<sequence length="397" mass="45819">MDQSNHRPRSRHQNQRKESHSGGMKDESLDLISAEAEVRLAAKRQARFEARNMRMKEMEQKRQKEEESSPNVSSNGGSNTESHVVIREEKRNPHNYSSRRSSTDSSEDGYNFNVRDLRMELKEIEEKFRKAMVTNAGLDNEKSALTYQLDLLKDRLEESDEVLALVNKELREKNRELELLKKAHVESKRAVQLLQAQLDEQSLLLTERGFVLIGNGEATDDANVSEDEQDKRTRGIVSTDTANILSACGSGPLDIRIKRLADERDDLQDLVGRLKLDLEEERTKNLKLERSPFSSEDAEREAKRIIDEYKFKFQKSEQDSATLQTNDARLETQVVRYKTAAETAERSEHELKTERRKLQRELRESQARIDELETSNKHLEARLGQLKTAKSNLLKDL</sequence>
<dbReference type="PANTHER" id="PTHR19212:SF0">
    <property type="entry name" value="LD07988P"/>
    <property type="match status" value="1"/>
</dbReference>
<dbReference type="GO" id="GO:0006355">
    <property type="term" value="P:regulation of DNA-templated transcription"/>
    <property type="evidence" value="ECO:0007669"/>
    <property type="project" value="InterPro"/>
</dbReference>
<feature type="coiled-coil region" evidence="3">
    <location>
        <begin position="114"/>
        <end position="190"/>
    </location>
</feature>
<dbReference type="PANTHER" id="PTHR19212">
    <property type="entry name" value="LEUCINE RICH REPEAT IN FLII INTERACTING PROTEIN"/>
    <property type="match status" value="1"/>
</dbReference>
<feature type="region of interest" description="Disordered" evidence="4">
    <location>
        <begin position="49"/>
        <end position="110"/>
    </location>
</feature>
<evidence type="ECO:0000256" key="3">
    <source>
        <dbReference type="SAM" id="Coils"/>
    </source>
</evidence>
<gene>
    <name evidence="5" type="primary">LRRF2</name>
</gene>
<feature type="coiled-coil region" evidence="3">
    <location>
        <begin position="257"/>
        <end position="284"/>
    </location>
</feature>
<evidence type="ECO:0000256" key="2">
    <source>
        <dbReference type="ARBA" id="ARBA00023054"/>
    </source>
</evidence>
<name>C1BRL8_CALRO</name>
<evidence type="ECO:0000256" key="1">
    <source>
        <dbReference type="ARBA" id="ARBA00008275"/>
    </source>
</evidence>
<keyword evidence="2 3" id="KW-0175">Coiled coil</keyword>
<dbReference type="EMBL" id="BT077247">
    <property type="protein sequence ID" value="ACO11671.1"/>
    <property type="molecule type" value="mRNA"/>
</dbReference>
<feature type="compositionally biased region" description="Basic and acidic residues" evidence="4">
    <location>
        <begin position="15"/>
        <end position="28"/>
    </location>
</feature>
<feature type="compositionally biased region" description="Low complexity" evidence="4">
    <location>
        <begin position="69"/>
        <end position="79"/>
    </location>
</feature>
<accession>C1BRL8</accession>
<feature type="region of interest" description="Disordered" evidence="4">
    <location>
        <begin position="1"/>
        <end position="30"/>
    </location>
</feature>
<proteinExistence type="evidence at transcript level"/>
<feature type="compositionally biased region" description="Basic and acidic residues" evidence="4">
    <location>
        <begin position="49"/>
        <end position="67"/>
    </location>
</feature>